<protein>
    <recommendedName>
        <fullName evidence="5">Peptidase MA-like domain-containing protein</fullName>
    </recommendedName>
</protein>
<evidence type="ECO:0000256" key="2">
    <source>
        <dbReference type="SAM" id="SignalP"/>
    </source>
</evidence>
<keyword evidence="1" id="KW-0472">Membrane</keyword>
<reference evidence="3 4" key="1">
    <citation type="submission" date="2020-12" db="EMBL/GenBank/DDBJ databases">
        <title>Geomonas sp. Red259, isolated from paddy soil.</title>
        <authorList>
            <person name="Xu Z."/>
            <person name="Zhang Z."/>
            <person name="Masuda Y."/>
            <person name="Itoh H."/>
            <person name="Senoo K."/>
        </authorList>
    </citation>
    <scope>NUCLEOTIDE SEQUENCE [LARGE SCALE GENOMIC DNA]</scope>
    <source>
        <strain evidence="3 4">Red259</strain>
    </source>
</reference>
<proteinExistence type="predicted"/>
<dbReference type="NCBIfam" id="NF041770">
    <property type="entry name" value="CFI_box_CTERM"/>
    <property type="match status" value="1"/>
</dbReference>
<dbReference type="RefSeq" id="WP_199393896.1">
    <property type="nucleotide sequence ID" value="NZ_JAEMHK010000002.1"/>
</dbReference>
<keyword evidence="1" id="KW-0812">Transmembrane</keyword>
<dbReference type="EMBL" id="JAEMHK010000002">
    <property type="protein sequence ID" value="MBJ6799389.1"/>
    <property type="molecule type" value="Genomic_DNA"/>
</dbReference>
<feature type="chain" id="PRO_5045951991" description="Peptidase MA-like domain-containing protein" evidence="2">
    <location>
        <begin position="23"/>
        <end position="607"/>
    </location>
</feature>
<name>A0ABS0YN92_9BACT</name>
<evidence type="ECO:0000313" key="4">
    <source>
        <dbReference type="Proteomes" id="UP000641025"/>
    </source>
</evidence>
<dbReference type="InterPro" id="IPR049886">
    <property type="entry name" value="CFI_box_CTERM_dom"/>
</dbReference>
<feature type="signal peptide" evidence="2">
    <location>
        <begin position="1"/>
        <end position="22"/>
    </location>
</feature>
<evidence type="ECO:0008006" key="5">
    <source>
        <dbReference type="Google" id="ProtNLM"/>
    </source>
</evidence>
<sequence>MAKFISLCALCVSLLIPAIASAAALDDYYLSRFGEKRTYASAVAVLAAPQTPQVERCRTELIRSLKRDFTHLEAATQKVLAPYVSRPVLSGQLSSAAAPTYKLPNGHFTVHYTTTGADAPDLTDLDGDQVPDWVEKVASVFEDVYSKEVVEMGYKAPPVSTYDVYLRDLITRDDLGNITNAVYGYTTHDVEPILPNVSVSSYIEIDKAFSDPILTQSGMFQPDQMLMVTAAHEYQHAIQYGYNLYFEFWYAEITSTWMEDEVFDSVNQLYGYLGSYLYYDKTSVALNAVRDGASEYGRWIFNRSLAEEHNTPVLIRRIWERLAGVTPVNASTDINMVSMIEATLHDSYNSSFSAEFSAFLKKLYKREWPTRPADLARIVLPTMLDPLASQIVTLPRYSFAFYRFVPSNQALAITLKKTSGVETTLFKKINGVVTEIPLDAGASSYTVSDFAAMNPLTDEVVLLVANTTVLDGHQVSFSTDGSTLAVTEPKVAAAAGGGGGCFIATAAYGSYLHPKVAELRAFRDQYLLTNAPGRLFVSAYYRLSPPIADVIARHEWMKSGVRGLLLPLIFAVEHPMAALGLLLVVVGASLRWGMLVLKGRGREAAAA</sequence>
<evidence type="ECO:0000313" key="3">
    <source>
        <dbReference type="EMBL" id="MBJ6799389.1"/>
    </source>
</evidence>
<accession>A0ABS0YN92</accession>
<dbReference type="NCBIfam" id="NF045524">
    <property type="entry name" value="MXAN_6640_HExxH"/>
    <property type="match status" value="1"/>
</dbReference>
<gene>
    <name evidence="3" type="ORF">JFN90_04470</name>
</gene>
<dbReference type="Proteomes" id="UP000641025">
    <property type="component" value="Unassembled WGS sequence"/>
</dbReference>
<keyword evidence="4" id="KW-1185">Reference proteome</keyword>
<keyword evidence="1" id="KW-1133">Transmembrane helix</keyword>
<comment type="caution">
    <text evidence="3">The sequence shown here is derived from an EMBL/GenBank/DDBJ whole genome shotgun (WGS) entry which is preliminary data.</text>
</comment>
<feature type="transmembrane region" description="Helical" evidence="1">
    <location>
        <begin position="564"/>
        <end position="590"/>
    </location>
</feature>
<organism evidence="3 4">
    <name type="scientific">Geomonas propionica</name>
    <dbReference type="NCBI Taxonomy" id="2798582"/>
    <lineage>
        <taxon>Bacteria</taxon>
        <taxon>Pseudomonadati</taxon>
        <taxon>Thermodesulfobacteriota</taxon>
        <taxon>Desulfuromonadia</taxon>
        <taxon>Geobacterales</taxon>
        <taxon>Geobacteraceae</taxon>
        <taxon>Geomonas</taxon>
    </lineage>
</organism>
<evidence type="ECO:0000256" key="1">
    <source>
        <dbReference type="SAM" id="Phobius"/>
    </source>
</evidence>
<keyword evidence="2" id="KW-0732">Signal</keyword>